<protein>
    <submittedName>
        <fullName evidence="1">Uncharacterized protein</fullName>
    </submittedName>
</protein>
<keyword evidence="2" id="KW-1185">Reference proteome</keyword>
<accession>A0A2Z7CMY7</accession>
<sequence>MLFQPSLDGSARASSSAEAPICLSPYHQVIFNLVTLSMGVIDKIVFSCTSVWNISIHQMSDQRLHFVMNVL</sequence>
<name>A0A2Z7CMY7_9LAMI</name>
<dbReference type="Proteomes" id="UP000250235">
    <property type="component" value="Unassembled WGS sequence"/>
</dbReference>
<evidence type="ECO:0000313" key="1">
    <source>
        <dbReference type="EMBL" id="KZV46079.1"/>
    </source>
</evidence>
<dbReference type="AlphaFoldDB" id="A0A2Z7CMY7"/>
<gene>
    <name evidence="1" type="ORF">F511_27115</name>
</gene>
<organism evidence="1 2">
    <name type="scientific">Dorcoceras hygrometricum</name>
    <dbReference type="NCBI Taxonomy" id="472368"/>
    <lineage>
        <taxon>Eukaryota</taxon>
        <taxon>Viridiplantae</taxon>
        <taxon>Streptophyta</taxon>
        <taxon>Embryophyta</taxon>
        <taxon>Tracheophyta</taxon>
        <taxon>Spermatophyta</taxon>
        <taxon>Magnoliopsida</taxon>
        <taxon>eudicotyledons</taxon>
        <taxon>Gunneridae</taxon>
        <taxon>Pentapetalae</taxon>
        <taxon>asterids</taxon>
        <taxon>lamiids</taxon>
        <taxon>Lamiales</taxon>
        <taxon>Gesneriaceae</taxon>
        <taxon>Didymocarpoideae</taxon>
        <taxon>Trichosporeae</taxon>
        <taxon>Loxocarpinae</taxon>
        <taxon>Dorcoceras</taxon>
    </lineage>
</organism>
<dbReference type="EMBL" id="KQ995717">
    <property type="protein sequence ID" value="KZV46079.1"/>
    <property type="molecule type" value="Genomic_DNA"/>
</dbReference>
<proteinExistence type="predicted"/>
<reference evidence="1 2" key="1">
    <citation type="journal article" date="2015" name="Proc. Natl. Acad. Sci. U.S.A.">
        <title>The resurrection genome of Boea hygrometrica: A blueprint for survival of dehydration.</title>
        <authorList>
            <person name="Xiao L."/>
            <person name="Yang G."/>
            <person name="Zhang L."/>
            <person name="Yang X."/>
            <person name="Zhao S."/>
            <person name="Ji Z."/>
            <person name="Zhou Q."/>
            <person name="Hu M."/>
            <person name="Wang Y."/>
            <person name="Chen M."/>
            <person name="Xu Y."/>
            <person name="Jin H."/>
            <person name="Xiao X."/>
            <person name="Hu G."/>
            <person name="Bao F."/>
            <person name="Hu Y."/>
            <person name="Wan P."/>
            <person name="Li L."/>
            <person name="Deng X."/>
            <person name="Kuang T."/>
            <person name="Xiang C."/>
            <person name="Zhu J.K."/>
            <person name="Oliver M.J."/>
            <person name="He Y."/>
        </authorList>
    </citation>
    <scope>NUCLEOTIDE SEQUENCE [LARGE SCALE GENOMIC DNA]</scope>
    <source>
        <strain evidence="2">cv. XS01</strain>
    </source>
</reference>
<evidence type="ECO:0000313" key="2">
    <source>
        <dbReference type="Proteomes" id="UP000250235"/>
    </source>
</evidence>